<dbReference type="Pfam" id="PF00814">
    <property type="entry name" value="TsaD"/>
    <property type="match status" value="1"/>
</dbReference>
<dbReference type="RefSeq" id="WP_382388607.1">
    <property type="nucleotide sequence ID" value="NZ_JBHLWI010000042.1"/>
</dbReference>
<feature type="domain" description="Gcp-like" evidence="1">
    <location>
        <begin position="35"/>
        <end position="130"/>
    </location>
</feature>
<evidence type="ECO:0000313" key="2">
    <source>
        <dbReference type="EMBL" id="MFC0264099.1"/>
    </source>
</evidence>
<dbReference type="PANTHER" id="PTHR11735">
    <property type="entry name" value="TRNA N6-ADENOSINE THREONYLCARBAMOYLTRANSFERASE"/>
    <property type="match status" value="1"/>
</dbReference>
<dbReference type="EMBL" id="JBHLWI010000042">
    <property type="protein sequence ID" value="MFC0264099.1"/>
    <property type="molecule type" value="Genomic_DNA"/>
</dbReference>
<dbReference type="EC" id="2.3.1.234" evidence="2"/>
<accession>A0ABV6FWV4</accession>
<protein>
    <submittedName>
        <fullName evidence="2">tRNA (Adenosine(37)-N6)-threonylcarbamoyltransferase complex dimerization subunit type 1 TsaB</fullName>
        <ecNumber evidence="2">2.3.1.234</ecNumber>
    </submittedName>
</protein>
<comment type="caution">
    <text evidence="2">The sequence shown here is derived from an EMBL/GenBank/DDBJ whole genome shotgun (WGS) entry which is preliminary data.</text>
</comment>
<dbReference type="PANTHER" id="PTHR11735:SF11">
    <property type="entry name" value="TRNA THREONYLCARBAMOYLADENOSINE BIOSYNTHESIS PROTEIN TSAB"/>
    <property type="match status" value="1"/>
</dbReference>
<evidence type="ECO:0000259" key="1">
    <source>
        <dbReference type="Pfam" id="PF00814"/>
    </source>
</evidence>
<dbReference type="Proteomes" id="UP001589797">
    <property type="component" value="Unassembled WGS sequence"/>
</dbReference>
<name>A0ABV6FWV4_9BACT</name>
<keyword evidence="3" id="KW-1185">Reference proteome</keyword>
<dbReference type="NCBIfam" id="TIGR03725">
    <property type="entry name" value="T6A_YeaZ"/>
    <property type="match status" value="1"/>
</dbReference>
<dbReference type="CDD" id="cd24032">
    <property type="entry name" value="ASKHA_NBD_TsaB"/>
    <property type="match status" value="1"/>
</dbReference>
<keyword evidence="2" id="KW-0808">Transferase</keyword>
<dbReference type="GO" id="GO:0061711">
    <property type="term" value="F:tRNA N(6)-L-threonylcarbamoyladenine synthase activity"/>
    <property type="evidence" value="ECO:0007669"/>
    <property type="project" value="UniProtKB-EC"/>
</dbReference>
<organism evidence="2 3">
    <name type="scientific">Fontibacter flavus</name>
    <dbReference type="NCBI Taxonomy" id="654838"/>
    <lineage>
        <taxon>Bacteria</taxon>
        <taxon>Pseudomonadati</taxon>
        <taxon>Bacteroidota</taxon>
        <taxon>Cytophagia</taxon>
        <taxon>Cytophagales</taxon>
        <taxon>Cyclobacteriaceae</taxon>
        <taxon>Fontibacter</taxon>
    </lineage>
</organism>
<dbReference type="InterPro" id="IPR043129">
    <property type="entry name" value="ATPase_NBD"/>
</dbReference>
<gene>
    <name evidence="2" type="primary">tsaB</name>
    <name evidence="2" type="ORF">ACFFIP_15505</name>
</gene>
<keyword evidence="2" id="KW-0012">Acyltransferase</keyword>
<reference evidence="2 3" key="1">
    <citation type="submission" date="2024-09" db="EMBL/GenBank/DDBJ databases">
        <authorList>
            <person name="Sun Q."/>
            <person name="Mori K."/>
        </authorList>
    </citation>
    <scope>NUCLEOTIDE SEQUENCE [LARGE SCALE GENOMIC DNA]</scope>
    <source>
        <strain evidence="2 3">CCM 7650</strain>
    </source>
</reference>
<evidence type="ECO:0000313" key="3">
    <source>
        <dbReference type="Proteomes" id="UP001589797"/>
    </source>
</evidence>
<proteinExistence type="predicted"/>
<sequence>MALILSLETATSVCSVALHDKGSLVALLELHQENVHSQKLMLLVEDIFQKTGLKSSDLAAVSVSSGPGSYTGLRIGVSIAKGLAFAHDIPLIGVETLEALAFQAKHNLVKGEHVVPMMDARRMEVYMAVYNSDFIQEEPIQPKIIETNPFLEYLNRGRVFFLGDGLTKLKEVLNHPNAVFLKNLNSATSVGELAYLKFENKEFVDIAYFEPNYLKDFRVIASKKNPLLL</sequence>
<dbReference type="InterPro" id="IPR000905">
    <property type="entry name" value="Gcp-like_dom"/>
</dbReference>
<dbReference type="Gene3D" id="3.30.420.40">
    <property type="match status" value="2"/>
</dbReference>
<dbReference type="SUPFAM" id="SSF53067">
    <property type="entry name" value="Actin-like ATPase domain"/>
    <property type="match status" value="2"/>
</dbReference>
<dbReference type="InterPro" id="IPR022496">
    <property type="entry name" value="T6A_TsaB"/>
</dbReference>